<dbReference type="Proteomes" id="UP000678895">
    <property type="component" value="Unassembled WGS sequence"/>
</dbReference>
<protein>
    <recommendedName>
        <fullName evidence="3">Ferric siderophore reductase C-terminal domain-containing protein</fullName>
    </recommendedName>
</protein>
<proteinExistence type="predicted"/>
<accession>A0A919Y034</accession>
<evidence type="ECO:0000313" key="1">
    <source>
        <dbReference type="EMBL" id="GIO42124.1"/>
    </source>
</evidence>
<comment type="caution">
    <text evidence="1">The sequence shown here is derived from an EMBL/GenBank/DDBJ whole genome shotgun (WGS) entry which is preliminary data.</text>
</comment>
<dbReference type="RefSeq" id="WP_301626723.1">
    <property type="nucleotide sequence ID" value="NZ_BORS01000005.1"/>
</dbReference>
<reference evidence="1" key="1">
    <citation type="submission" date="2021-03" db="EMBL/GenBank/DDBJ databases">
        <title>Antimicrobial resistance genes in bacteria isolated from Japanese honey, and their potential for conferring macrolide and lincosamide resistance in the American foulbrood pathogen Paenibacillus larvae.</title>
        <authorList>
            <person name="Okamoto M."/>
            <person name="Kumagai M."/>
            <person name="Kanamori H."/>
            <person name="Takamatsu D."/>
        </authorList>
    </citation>
    <scope>NUCLEOTIDE SEQUENCE</scope>
    <source>
        <strain evidence="1">J41TS4</strain>
    </source>
</reference>
<keyword evidence="2" id="KW-1185">Reference proteome</keyword>
<gene>
    <name evidence="1" type="ORF">J41TS4_18820</name>
</gene>
<dbReference type="EMBL" id="BORS01000005">
    <property type="protein sequence ID" value="GIO42124.1"/>
    <property type="molecule type" value="Genomic_DNA"/>
</dbReference>
<organism evidence="1 2">
    <name type="scientific">Paenibacillus apis</name>
    <dbReference type="NCBI Taxonomy" id="1792174"/>
    <lineage>
        <taxon>Bacteria</taxon>
        <taxon>Bacillati</taxon>
        <taxon>Bacillota</taxon>
        <taxon>Bacilli</taxon>
        <taxon>Bacillales</taxon>
        <taxon>Paenibacillaceae</taxon>
        <taxon>Paenibacillus</taxon>
    </lineage>
</organism>
<evidence type="ECO:0000313" key="2">
    <source>
        <dbReference type="Proteomes" id="UP000678895"/>
    </source>
</evidence>
<sequence>MNIDYGLLNQALYVVTEKDPDALLAMPASRLAAPEGMQTFLNEYMPIIKGRDLQVAAAYFASSWRTMLTAHLYFMTACEGSPDVSLQNLTLEIRMANQYPCIFFVLGCLDVHGWPAVRGEAWRQETAGHWLETTLRPVMETAAEVSGVPVRQLWGQMPLGVEFYLDYLGKMTGEPVLQERMAEQKGFLAKELSASWFGLSRNPFDLKAVWLEDPYRPGQKTRMKPTCCLAYRTDTGHGYCYGCPKLSKTERAAKYEEIVKAQALL</sequence>
<dbReference type="AlphaFoldDB" id="A0A919Y034"/>
<evidence type="ECO:0008006" key="3">
    <source>
        <dbReference type="Google" id="ProtNLM"/>
    </source>
</evidence>
<name>A0A919Y034_9BACL</name>